<keyword evidence="7" id="KW-1185">Reference proteome</keyword>
<dbReference type="GO" id="GO:0008422">
    <property type="term" value="F:beta-glucosidase activity"/>
    <property type="evidence" value="ECO:0007669"/>
    <property type="project" value="TreeGrafter"/>
</dbReference>
<dbReference type="PROSITE" id="PS00653">
    <property type="entry name" value="GLYCOSYL_HYDROL_F1_2"/>
    <property type="match status" value="1"/>
</dbReference>
<dbReference type="OrthoDB" id="65569at2759"/>
<evidence type="ECO:0000313" key="7">
    <source>
        <dbReference type="Proteomes" id="UP000785679"/>
    </source>
</evidence>
<dbReference type="Pfam" id="PF00232">
    <property type="entry name" value="Glyco_hydro_1"/>
    <property type="match status" value="1"/>
</dbReference>
<dbReference type="Gene3D" id="3.20.20.80">
    <property type="entry name" value="Glycosidases"/>
    <property type="match status" value="1"/>
</dbReference>
<keyword evidence="2" id="KW-0378">Hydrolase</keyword>
<feature type="signal peptide" evidence="5">
    <location>
        <begin position="1"/>
        <end position="18"/>
    </location>
</feature>
<accession>A0A8J8NQQ1</accession>
<dbReference type="PANTHER" id="PTHR10353:SF36">
    <property type="entry name" value="LP05116P"/>
    <property type="match status" value="1"/>
</dbReference>
<dbReference type="EMBL" id="RRYP01008400">
    <property type="protein sequence ID" value="TNV79801.1"/>
    <property type="molecule type" value="Genomic_DNA"/>
</dbReference>
<sequence>MLSLRILGLATLLGLSLTRDLPTDFAWGVATAAYQIEGAAALDGRGACIWDDYCKIPGTINNGDNGDVADDFYHKYQEDVQMMKRMGIKHFRLSFSWSRLLPNGTTDKGINGLGVQFYNNLINELLAAGITPWVTLFHWDTPSALHNKTDTGSWLSKDMVDHFDNYADFCFAVFGDRVKHWITLNEPWTYTWVGYGVGGFAPGRCSSQRCKDIGGGGNTATEPYIVTHNLILAHGKAVQTYRQRYQQAQGGVIGMANNIDFMLPFNTSNEDDVDAVNRQHAFQLGWYVDPIVFGRYPEEMASIVTDGRLPTFTSEESAMVKGSYDFIGFNQYTSTYIMNTDKPGGDWSSDPHTATSVYNATGHKIGPTAESPWLNVYPQGIRGAINWVNDRYNEPIIYIFENGVSVPGETKMSLEEALHDNFRIDFYRGYISAVIDSVVIDDVDVRGYFAWSLMDNFEWADGYSTRFGLTYVDYKNDQKRYIKDSFVWYSQFTSSTSNPSRKQYPTQESIKEFQIRDVKKLLSSEREATV</sequence>
<proteinExistence type="inferred from homology"/>
<dbReference type="Proteomes" id="UP000785679">
    <property type="component" value="Unassembled WGS sequence"/>
</dbReference>
<dbReference type="PANTHER" id="PTHR10353">
    <property type="entry name" value="GLYCOSYL HYDROLASE"/>
    <property type="match status" value="1"/>
</dbReference>
<comment type="similarity">
    <text evidence="1 4">Belongs to the glycosyl hydrolase 1 family.</text>
</comment>
<evidence type="ECO:0000256" key="1">
    <source>
        <dbReference type="ARBA" id="ARBA00010838"/>
    </source>
</evidence>
<protein>
    <recommendedName>
        <fullName evidence="8">Beta-glucosidase</fullName>
    </recommendedName>
</protein>
<evidence type="ECO:0000256" key="5">
    <source>
        <dbReference type="SAM" id="SignalP"/>
    </source>
</evidence>
<evidence type="ECO:0000256" key="3">
    <source>
        <dbReference type="ARBA" id="ARBA00023295"/>
    </source>
</evidence>
<dbReference type="InterPro" id="IPR033132">
    <property type="entry name" value="GH_1_N_CS"/>
</dbReference>
<evidence type="ECO:0000256" key="2">
    <source>
        <dbReference type="ARBA" id="ARBA00022801"/>
    </source>
</evidence>
<comment type="caution">
    <text evidence="6">The sequence shown here is derived from an EMBL/GenBank/DDBJ whole genome shotgun (WGS) entry which is preliminary data.</text>
</comment>
<keyword evidence="5" id="KW-0732">Signal</keyword>
<dbReference type="GO" id="GO:0005975">
    <property type="term" value="P:carbohydrate metabolic process"/>
    <property type="evidence" value="ECO:0007669"/>
    <property type="project" value="InterPro"/>
</dbReference>
<dbReference type="SUPFAM" id="SSF51445">
    <property type="entry name" value="(Trans)glycosidases"/>
    <property type="match status" value="1"/>
</dbReference>
<evidence type="ECO:0008006" key="8">
    <source>
        <dbReference type="Google" id="ProtNLM"/>
    </source>
</evidence>
<dbReference type="FunFam" id="3.20.20.80:FF:000022">
    <property type="entry name" value="Beta-glucosidase 11"/>
    <property type="match status" value="1"/>
</dbReference>
<gene>
    <name evidence="6" type="ORF">FGO68_gene14322</name>
</gene>
<reference evidence="6" key="1">
    <citation type="submission" date="2019-06" db="EMBL/GenBank/DDBJ databases">
        <authorList>
            <person name="Zheng W."/>
        </authorList>
    </citation>
    <scope>NUCLEOTIDE SEQUENCE</scope>
    <source>
        <strain evidence="6">QDHG01</strain>
    </source>
</reference>
<dbReference type="PRINTS" id="PR00131">
    <property type="entry name" value="GLHYDRLASE1"/>
</dbReference>
<feature type="chain" id="PRO_5035314214" description="Beta-glucosidase" evidence="5">
    <location>
        <begin position="19"/>
        <end position="530"/>
    </location>
</feature>
<keyword evidence="3" id="KW-0326">Glycosidase</keyword>
<evidence type="ECO:0000256" key="4">
    <source>
        <dbReference type="RuleBase" id="RU003690"/>
    </source>
</evidence>
<dbReference type="AlphaFoldDB" id="A0A8J8NQQ1"/>
<organism evidence="6 7">
    <name type="scientific">Halteria grandinella</name>
    <dbReference type="NCBI Taxonomy" id="5974"/>
    <lineage>
        <taxon>Eukaryota</taxon>
        <taxon>Sar</taxon>
        <taxon>Alveolata</taxon>
        <taxon>Ciliophora</taxon>
        <taxon>Intramacronucleata</taxon>
        <taxon>Spirotrichea</taxon>
        <taxon>Stichotrichia</taxon>
        <taxon>Sporadotrichida</taxon>
        <taxon>Halteriidae</taxon>
        <taxon>Halteria</taxon>
    </lineage>
</organism>
<name>A0A8J8NQQ1_HALGN</name>
<dbReference type="InterPro" id="IPR017853">
    <property type="entry name" value="GH"/>
</dbReference>
<evidence type="ECO:0000313" key="6">
    <source>
        <dbReference type="EMBL" id="TNV79801.1"/>
    </source>
</evidence>
<dbReference type="InterPro" id="IPR001360">
    <property type="entry name" value="Glyco_hydro_1"/>
</dbReference>